<protein>
    <recommendedName>
        <fullName evidence="3">DUF159 family protein</fullName>
    </recommendedName>
</protein>
<name>A0A177S9X6_PSEPU</name>
<dbReference type="EMBL" id="LUCV01000055">
    <property type="protein sequence ID" value="OAI84603.1"/>
    <property type="molecule type" value="Genomic_DNA"/>
</dbReference>
<evidence type="ECO:0008006" key="3">
    <source>
        <dbReference type="Google" id="ProtNLM"/>
    </source>
</evidence>
<dbReference type="SUPFAM" id="SSF143081">
    <property type="entry name" value="BB1717-like"/>
    <property type="match status" value="1"/>
</dbReference>
<dbReference type="AlphaFoldDB" id="A0A177S9X6"/>
<dbReference type="RefSeq" id="WP_064304833.1">
    <property type="nucleotide sequence ID" value="NZ_LUCV01000055.1"/>
</dbReference>
<dbReference type="Proteomes" id="UP000077752">
    <property type="component" value="Unassembled WGS sequence"/>
</dbReference>
<proteinExistence type="predicted"/>
<sequence length="99" mass="11048">MDLSAAFCSAWLTSVDALPLTSPAGVRRLDNFEEPWHLCARPVPFKAIGFTAGSADRTIINIKPEHVDAWLNPDPGDLAALYRIFDDKRHPFYEHKLAA</sequence>
<organism evidence="1 2">
    <name type="scientific">Pseudomonas putida</name>
    <name type="common">Arthrobacter siderocapsulatus</name>
    <dbReference type="NCBI Taxonomy" id="303"/>
    <lineage>
        <taxon>Bacteria</taxon>
        <taxon>Pseudomonadati</taxon>
        <taxon>Pseudomonadota</taxon>
        <taxon>Gammaproteobacteria</taxon>
        <taxon>Pseudomonadales</taxon>
        <taxon>Pseudomonadaceae</taxon>
        <taxon>Pseudomonas</taxon>
    </lineage>
</organism>
<evidence type="ECO:0000313" key="1">
    <source>
        <dbReference type="EMBL" id="OAI84603.1"/>
    </source>
</evidence>
<evidence type="ECO:0000313" key="2">
    <source>
        <dbReference type="Proteomes" id="UP000077752"/>
    </source>
</evidence>
<comment type="caution">
    <text evidence="1">The sequence shown here is derived from an EMBL/GenBank/DDBJ whole genome shotgun (WGS) entry which is preliminary data.</text>
</comment>
<reference evidence="1 2" key="1">
    <citation type="submission" date="2016-03" db="EMBL/GenBank/DDBJ databases">
        <title>Draft Genome Assembly of Pseudomonas putida strain CBF10-2.</title>
        <authorList>
            <person name="Iyer R.S."/>
            <person name="Damania A."/>
        </authorList>
    </citation>
    <scope>NUCLEOTIDE SEQUENCE [LARGE SCALE GENOMIC DNA]</scope>
    <source>
        <strain evidence="1 2">CBF10-2</strain>
    </source>
</reference>
<dbReference type="InterPro" id="IPR036590">
    <property type="entry name" value="SRAP-like"/>
</dbReference>
<gene>
    <name evidence="1" type="ORF">AYO28_26800</name>
</gene>
<accession>A0A177S9X6</accession>